<feature type="transmembrane region" description="Helical" evidence="1">
    <location>
        <begin position="26"/>
        <end position="45"/>
    </location>
</feature>
<dbReference type="Pfam" id="PF16069">
    <property type="entry name" value="DUF4811"/>
    <property type="match status" value="1"/>
</dbReference>
<evidence type="ECO:0000313" key="2">
    <source>
        <dbReference type="EMBL" id="QCA29066.1"/>
    </source>
</evidence>
<evidence type="ECO:0000313" key="4">
    <source>
        <dbReference type="Proteomes" id="UP000296883"/>
    </source>
</evidence>
<dbReference type="EMBL" id="SRHU01000023">
    <property type="protein sequence ID" value="TFZ40958.1"/>
    <property type="molecule type" value="Genomic_DNA"/>
</dbReference>
<evidence type="ECO:0000313" key="3">
    <source>
        <dbReference type="EMBL" id="TFZ40958.1"/>
    </source>
</evidence>
<keyword evidence="1" id="KW-1133">Transmembrane helix</keyword>
<evidence type="ECO:0000256" key="1">
    <source>
        <dbReference type="SAM" id="Phobius"/>
    </source>
</evidence>
<protein>
    <submittedName>
        <fullName evidence="3">DUF4811 domain-containing protein</fullName>
    </submittedName>
</protein>
<sequence length="234" mass="26311">MMLLISAISVVLFTYFSIKASDKRHIALPTIFGLLFIGSIVAMIANGSYHYGMAKETVVKEQKLVSSADMNGMNILMYQGLGDGSEKIYLTKTSDDQKEPKATGTNNVINKVIEDSKEAKWVQSTTYWVPKNNTMKALFNYGSNKKEFVSEKNEFYLTKDWQVLSTDQLEKFGKLIKEKQATMAEDIKSFIEEGIKQAMMKDPSMGKEAIEKLTEQLTAQFQQKVVAEVLAAIK</sequence>
<keyword evidence="1" id="KW-0812">Transmembrane</keyword>
<dbReference type="Proteomes" id="UP000297725">
    <property type="component" value="Unassembled WGS sequence"/>
</dbReference>
<keyword evidence="4" id="KW-1185">Reference proteome</keyword>
<organism evidence="3 5">
    <name type="scientific">Vagococcus xieshaowenii</name>
    <dbReference type="NCBI Taxonomy" id="2562451"/>
    <lineage>
        <taxon>Bacteria</taxon>
        <taxon>Bacillati</taxon>
        <taxon>Bacillota</taxon>
        <taxon>Bacilli</taxon>
        <taxon>Lactobacillales</taxon>
        <taxon>Enterococcaceae</taxon>
        <taxon>Vagococcus</taxon>
    </lineage>
</organism>
<gene>
    <name evidence="3" type="ORF">E4031_06125</name>
    <name evidence="2" type="ORF">E4Z98_06970</name>
</gene>
<dbReference type="InterPro" id="IPR032083">
    <property type="entry name" value="DUF4811"/>
</dbReference>
<name>A0AAJ5EFU0_9ENTE</name>
<keyword evidence="1" id="KW-0472">Membrane</keyword>
<evidence type="ECO:0000313" key="5">
    <source>
        <dbReference type="Proteomes" id="UP000297725"/>
    </source>
</evidence>
<reference evidence="2 4" key="2">
    <citation type="journal article" date="2020" name="Int. J. Syst. Evol. Microbiol.">
        <title>Vagococcus xieshaowenii sp. nov., isolated from snow finch (Montifringilla taczanowskii) cloacal content.</title>
        <authorList>
            <person name="Ge Y."/>
            <person name="Yang J."/>
            <person name="Lai X.H."/>
            <person name="Zhang G."/>
            <person name="Jin D."/>
            <person name="Lu S."/>
            <person name="Wang B."/>
            <person name="Huang Y."/>
            <person name="Huang Y."/>
            <person name="Ren Z."/>
            <person name="Zhang X."/>
            <person name="Xu J."/>
        </authorList>
    </citation>
    <scope>NUCLEOTIDE SEQUENCE [LARGE SCALE GENOMIC DNA]</scope>
    <source>
        <strain evidence="2">Personal::cf-49</strain>
        <strain evidence="4">personal::cf-49</strain>
    </source>
</reference>
<reference evidence="3 5" key="1">
    <citation type="submission" date="2019-03" db="EMBL/GenBank/DDBJ databases">
        <title>Vagococcus sp. was isolated fron gut of Carduelis flavirostris.</title>
        <authorList>
            <person name="Ge Y."/>
        </authorList>
    </citation>
    <scope>NUCLEOTIDE SEQUENCE [LARGE SCALE GENOMIC DNA]</scope>
    <source>
        <strain evidence="3 5">CF-210</strain>
    </source>
</reference>
<dbReference type="Proteomes" id="UP000296883">
    <property type="component" value="Chromosome"/>
</dbReference>
<dbReference type="EMBL" id="CP038865">
    <property type="protein sequence ID" value="QCA29066.1"/>
    <property type="molecule type" value="Genomic_DNA"/>
</dbReference>
<accession>A0AAJ5EFU0</accession>
<dbReference type="RefSeq" id="WP_135254563.1">
    <property type="nucleotide sequence ID" value="NZ_CP038865.1"/>
</dbReference>
<proteinExistence type="predicted"/>
<dbReference type="AlphaFoldDB" id="A0AAJ5EFU0"/>